<organism evidence="2 3">
    <name type="scientific">Leptospira noguchii str. 2001034031</name>
    <dbReference type="NCBI Taxonomy" id="1193053"/>
    <lineage>
        <taxon>Bacteria</taxon>
        <taxon>Pseudomonadati</taxon>
        <taxon>Spirochaetota</taxon>
        <taxon>Spirochaetia</taxon>
        <taxon>Leptospirales</taxon>
        <taxon>Leptospiraceae</taxon>
        <taxon>Leptospira</taxon>
    </lineage>
</organism>
<dbReference type="Proteomes" id="UP000012138">
    <property type="component" value="Unassembled WGS sequence"/>
</dbReference>
<evidence type="ECO:0000313" key="3">
    <source>
        <dbReference type="Proteomes" id="UP000012138"/>
    </source>
</evidence>
<proteinExistence type="predicted"/>
<comment type="caution">
    <text evidence="2">The sequence shown here is derived from an EMBL/GenBank/DDBJ whole genome shotgun (WGS) entry which is preliminary data.</text>
</comment>
<evidence type="ECO:0000313" key="2">
    <source>
        <dbReference type="EMBL" id="EMO88341.1"/>
    </source>
</evidence>
<evidence type="ECO:0000256" key="1">
    <source>
        <dbReference type="SAM" id="MobiDB-lite"/>
    </source>
</evidence>
<feature type="region of interest" description="Disordered" evidence="1">
    <location>
        <begin position="1"/>
        <end position="36"/>
    </location>
</feature>
<feature type="compositionally biased region" description="Basic and acidic residues" evidence="1">
    <location>
        <begin position="15"/>
        <end position="30"/>
    </location>
</feature>
<sequence>MKLYPDGSSQKQNHRKESINHVKAGENETRRKLKTKNQGELFRNSLDQIIGTRCIKLRRR</sequence>
<protein>
    <submittedName>
        <fullName evidence="2">Uncharacterized protein</fullName>
    </submittedName>
</protein>
<reference evidence="2 3" key="1">
    <citation type="submission" date="2013-01" db="EMBL/GenBank/DDBJ databases">
        <authorList>
            <person name="Harkins D.M."/>
            <person name="Durkin A.S."/>
            <person name="Brinkac L.M."/>
            <person name="Haft D.H."/>
            <person name="Selengut J.D."/>
            <person name="Sanka R."/>
            <person name="DePew J."/>
            <person name="Purushe J."/>
            <person name="Whelen A.C."/>
            <person name="Vinetz J.M."/>
            <person name="Sutton G.G."/>
            <person name="Nierman W.C."/>
            <person name="Fouts D.E."/>
        </authorList>
    </citation>
    <scope>NUCLEOTIDE SEQUENCE [LARGE SCALE GENOMIC DNA]</scope>
    <source>
        <strain evidence="2 3">2001034031</strain>
    </source>
</reference>
<dbReference type="AlphaFoldDB" id="M6Y903"/>
<accession>M6Y903</accession>
<name>M6Y903_9LEPT</name>
<gene>
    <name evidence="2" type="ORF">LEP1GSC024_3742</name>
</gene>
<dbReference type="EMBL" id="AKXB02000131">
    <property type="protein sequence ID" value="EMO88341.1"/>
    <property type="molecule type" value="Genomic_DNA"/>
</dbReference>